<accession>A0A244CPC1</accession>
<dbReference type="OrthoDB" id="6636604at2"/>
<evidence type="ECO:0000313" key="1">
    <source>
        <dbReference type="EMBL" id="OUL57059.1"/>
    </source>
</evidence>
<evidence type="ECO:0000313" key="2">
    <source>
        <dbReference type="Proteomes" id="UP000194841"/>
    </source>
</evidence>
<comment type="caution">
    <text evidence="1">The sequence shown here is derived from an EMBL/GenBank/DDBJ whole genome shotgun (WGS) entry which is preliminary data.</text>
</comment>
<dbReference type="RefSeq" id="WP_086744525.1">
    <property type="nucleotide sequence ID" value="NZ_MWPV01000004.1"/>
</dbReference>
<sequence>MIISKSTNPDNDLYVIGAHIIDILQSTGENSIDYFELHQKLKVNVDVSMQIFSLSVSWLFLLGVVDKNDDGAIKKCF</sequence>
<reference evidence="1 2" key="1">
    <citation type="submission" date="2017-02" db="EMBL/GenBank/DDBJ databases">
        <title>Pseudoalteromonas ulvae TC14 Genome.</title>
        <authorList>
            <person name="Molmeret M."/>
        </authorList>
    </citation>
    <scope>NUCLEOTIDE SEQUENCE [LARGE SCALE GENOMIC DNA]</scope>
    <source>
        <strain evidence="1">TC14</strain>
    </source>
</reference>
<dbReference type="Pfam" id="PF20293">
    <property type="entry name" value="MC6"/>
    <property type="match status" value="1"/>
</dbReference>
<organism evidence="1 2">
    <name type="scientific">Pseudoalteromonas ulvae</name>
    <dbReference type="NCBI Taxonomy" id="107327"/>
    <lineage>
        <taxon>Bacteria</taxon>
        <taxon>Pseudomonadati</taxon>
        <taxon>Pseudomonadota</taxon>
        <taxon>Gammaproteobacteria</taxon>
        <taxon>Alteromonadales</taxon>
        <taxon>Pseudoalteromonadaceae</taxon>
        <taxon>Pseudoalteromonas</taxon>
    </lineage>
</organism>
<name>A0A244CPC1_PSEDV</name>
<dbReference type="Proteomes" id="UP000194841">
    <property type="component" value="Unassembled WGS sequence"/>
</dbReference>
<proteinExistence type="predicted"/>
<gene>
    <name evidence="1" type="ORF">B1199_12835</name>
</gene>
<keyword evidence="2" id="KW-1185">Reference proteome</keyword>
<dbReference type="AlphaFoldDB" id="A0A244CPC1"/>
<dbReference type="EMBL" id="MWPV01000004">
    <property type="protein sequence ID" value="OUL57059.1"/>
    <property type="molecule type" value="Genomic_DNA"/>
</dbReference>
<protein>
    <submittedName>
        <fullName evidence="1">Uncharacterized protein</fullName>
    </submittedName>
</protein>
<dbReference type="InterPro" id="IPR046897">
    <property type="entry name" value="ABC-3C_MC6"/>
</dbReference>